<reference evidence="1" key="1">
    <citation type="submission" date="2020-10" db="EMBL/GenBank/DDBJ databases">
        <authorList>
            <person name="Gilroy R."/>
        </authorList>
    </citation>
    <scope>NUCLEOTIDE SEQUENCE</scope>
    <source>
        <strain evidence="1">14700</strain>
    </source>
</reference>
<accession>A0A9D9IB19</accession>
<protein>
    <submittedName>
        <fullName evidence="1">Type II toxin-antitoxin system RelE/ParE family toxin</fullName>
    </submittedName>
</protein>
<organism evidence="1 2">
    <name type="scientific">Candidatus Ornithospirochaeta stercoravium</name>
    <dbReference type="NCBI Taxonomy" id="2840897"/>
    <lineage>
        <taxon>Bacteria</taxon>
        <taxon>Pseudomonadati</taxon>
        <taxon>Spirochaetota</taxon>
        <taxon>Spirochaetia</taxon>
        <taxon>Spirochaetales</taxon>
        <taxon>Spirochaetaceae</taxon>
        <taxon>Spirochaetaceae incertae sedis</taxon>
        <taxon>Candidatus Ornithospirochaeta</taxon>
    </lineage>
</organism>
<dbReference type="Pfam" id="PF05015">
    <property type="entry name" value="HigB-like_toxin"/>
    <property type="match status" value="1"/>
</dbReference>
<dbReference type="Gene3D" id="3.30.2310.20">
    <property type="entry name" value="RelE-like"/>
    <property type="match status" value="1"/>
</dbReference>
<dbReference type="InterPro" id="IPR035093">
    <property type="entry name" value="RelE/ParE_toxin_dom_sf"/>
</dbReference>
<dbReference type="PANTHER" id="PTHR40266:SF2">
    <property type="entry name" value="TOXIN HIGB-1"/>
    <property type="match status" value="1"/>
</dbReference>
<reference evidence="1" key="2">
    <citation type="journal article" date="2021" name="PeerJ">
        <title>Extensive microbial diversity within the chicken gut microbiome revealed by metagenomics and culture.</title>
        <authorList>
            <person name="Gilroy R."/>
            <person name="Ravi A."/>
            <person name="Getino M."/>
            <person name="Pursley I."/>
            <person name="Horton D.L."/>
            <person name="Alikhan N.F."/>
            <person name="Baker D."/>
            <person name="Gharbi K."/>
            <person name="Hall N."/>
            <person name="Watson M."/>
            <person name="Adriaenssens E.M."/>
            <person name="Foster-Nyarko E."/>
            <person name="Jarju S."/>
            <person name="Secka A."/>
            <person name="Antonio M."/>
            <person name="Oren A."/>
            <person name="Chaudhuri R.R."/>
            <person name="La Ragione R."/>
            <person name="Hildebrand F."/>
            <person name="Pallen M.J."/>
        </authorList>
    </citation>
    <scope>NUCLEOTIDE SEQUENCE</scope>
    <source>
        <strain evidence="1">14700</strain>
    </source>
</reference>
<dbReference type="Proteomes" id="UP000810292">
    <property type="component" value="Unassembled WGS sequence"/>
</dbReference>
<name>A0A9D9IB19_9SPIO</name>
<evidence type="ECO:0000313" key="2">
    <source>
        <dbReference type="Proteomes" id="UP000810292"/>
    </source>
</evidence>
<gene>
    <name evidence="1" type="ORF">IAA72_03670</name>
</gene>
<dbReference type="InterPro" id="IPR007711">
    <property type="entry name" value="HigB-1"/>
</dbReference>
<dbReference type="SUPFAM" id="SSF143011">
    <property type="entry name" value="RelE-like"/>
    <property type="match status" value="1"/>
</dbReference>
<dbReference type="AlphaFoldDB" id="A0A9D9IB19"/>
<dbReference type="PANTHER" id="PTHR40266">
    <property type="entry name" value="TOXIN HIGB-1"/>
    <property type="match status" value="1"/>
</dbReference>
<sequence length="93" mass="10794">MMQTFKGKESELIYHGYAPKGFPPDIARRALHKLIAINEAETLADLRIPPSNRLEQLKGDRKGQFSIRINDQFRICFSWKDGNAYDVEIVDYH</sequence>
<dbReference type="EMBL" id="JADIMF010000058">
    <property type="protein sequence ID" value="MBO8468865.1"/>
    <property type="molecule type" value="Genomic_DNA"/>
</dbReference>
<proteinExistence type="predicted"/>
<evidence type="ECO:0000313" key="1">
    <source>
        <dbReference type="EMBL" id="MBO8468865.1"/>
    </source>
</evidence>
<comment type="caution">
    <text evidence="1">The sequence shown here is derived from an EMBL/GenBank/DDBJ whole genome shotgun (WGS) entry which is preliminary data.</text>
</comment>